<feature type="transmembrane region" description="Helical" evidence="2">
    <location>
        <begin position="12"/>
        <end position="30"/>
    </location>
</feature>
<dbReference type="AlphaFoldDB" id="A0AA88VZ45"/>
<keyword evidence="2" id="KW-0472">Membrane</keyword>
<accession>A0AA88VZ45</accession>
<sequence length="80" mass="8878">MWRDKSPGVKILWVWTFGTAAAVLVTNVVTTRMRDLDKQLNAPQADQQQPTPPPPPPPVNRSELLIEDPAGTSEFVGRDK</sequence>
<proteinExistence type="predicted"/>
<keyword evidence="2" id="KW-1133">Transmembrane helix</keyword>
<evidence type="ECO:0000256" key="1">
    <source>
        <dbReference type="SAM" id="MobiDB-lite"/>
    </source>
</evidence>
<feature type="region of interest" description="Disordered" evidence="1">
    <location>
        <begin position="36"/>
        <end position="80"/>
    </location>
</feature>
<dbReference type="Proteomes" id="UP001188597">
    <property type="component" value="Unassembled WGS sequence"/>
</dbReference>
<name>A0AA88VZ45_9ASTE</name>
<reference evidence="3" key="1">
    <citation type="submission" date="2022-12" db="EMBL/GenBank/DDBJ databases">
        <title>Draft genome assemblies for two species of Escallonia (Escalloniales).</title>
        <authorList>
            <person name="Chanderbali A."/>
            <person name="Dervinis C."/>
            <person name="Anghel I."/>
            <person name="Soltis D."/>
            <person name="Soltis P."/>
            <person name="Zapata F."/>
        </authorList>
    </citation>
    <scope>NUCLEOTIDE SEQUENCE</scope>
    <source>
        <strain evidence="3">UCBG64.0493</strain>
        <tissue evidence="3">Leaf</tissue>
    </source>
</reference>
<organism evidence="3 4">
    <name type="scientific">Escallonia herrerae</name>
    <dbReference type="NCBI Taxonomy" id="1293975"/>
    <lineage>
        <taxon>Eukaryota</taxon>
        <taxon>Viridiplantae</taxon>
        <taxon>Streptophyta</taxon>
        <taxon>Embryophyta</taxon>
        <taxon>Tracheophyta</taxon>
        <taxon>Spermatophyta</taxon>
        <taxon>Magnoliopsida</taxon>
        <taxon>eudicotyledons</taxon>
        <taxon>Gunneridae</taxon>
        <taxon>Pentapetalae</taxon>
        <taxon>asterids</taxon>
        <taxon>campanulids</taxon>
        <taxon>Escalloniales</taxon>
        <taxon>Escalloniaceae</taxon>
        <taxon>Escallonia</taxon>
    </lineage>
</organism>
<evidence type="ECO:0000313" key="4">
    <source>
        <dbReference type="Proteomes" id="UP001188597"/>
    </source>
</evidence>
<protein>
    <submittedName>
        <fullName evidence="3">Uncharacterized protein</fullName>
    </submittedName>
</protein>
<dbReference type="EMBL" id="JAVXUP010001041">
    <property type="protein sequence ID" value="KAK3016869.1"/>
    <property type="molecule type" value="Genomic_DNA"/>
</dbReference>
<gene>
    <name evidence="3" type="ORF">RJ639_005955</name>
</gene>
<feature type="compositionally biased region" description="Pro residues" evidence="1">
    <location>
        <begin position="50"/>
        <end position="59"/>
    </location>
</feature>
<evidence type="ECO:0000313" key="3">
    <source>
        <dbReference type="EMBL" id="KAK3016869.1"/>
    </source>
</evidence>
<keyword evidence="2" id="KW-0812">Transmembrane</keyword>
<comment type="caution">
    <text evidence="3">The sequence shown here is derived from an EMBL/GenBank/DDBJ whole genome shotgun (WGS) entry which is preliminary data.</text>
</comment>
<evidence type="ECO:0000256" key="2">
    <source>
        <dbReference type="SAM" id="Phobius"/>
    </source>
</evidence>
<keyword evidence="4" id="KW-1185">Reference proteome</keyword>